<feature type="transmembrane region" description="Helical" evidence="1">
    <location>
        <begin position="152"/>
        <end position="174"/>
    </location>
</feature>
<feature type="transmembrane region" description="Helical" evidence="1">
    <location>
        <begin position="56"/>
        <end position="76"/>
    </location>
</feature>
<name>A0A6A7K8L8_9FIRM</name>
<feature type="transmembrane region" description="Helical" evidence="1">
    <location>
        <begin position="27"/>
        <end position="49"/>
    </location>
</feature>
<dbReference type="SUPFAM" id="SSF48317">
    <property type="entry name" value="Acid phosphatase/Vanadium-dependent haloperoxidase"/>
    <property type="match status" value="1"/>
</dbReference>
<evidence type="ECO:0000259" key="2">
    <source>
        <dbReference type="SMART" id="SM00014"/>
    </source>
</evidence>
<evidence type="ECO:0000256" key="1">
    <source>
        <dbReference type="SAM" id="Phobius"/>
    </source>
</evidence>
<keyword evidence="1" id="KW-1133">Transmembrane helix</keyword>
<dbReference type="RefSeq" id="WP_152803544.1">
    <property type="nucleotide sequence ID" value="NZ_WHNX01000010.1"/>
</dbReference>
<dbReference type="InterPro" id="IPR000326">
    <property type="entry name" value="PAP2/HPO"/>
</dbReference>
<keyword evidence="1" id="KW-0472">Membrane</keyword>
<dbReference type="InterPro" id="IPR036938">
    <property type="entry name" value="PAP2/HPO_sf"/>
</dbReference>
<organism evidence="3 4">
    <name type="scientific">Alkalibaculum sporogenes</name>
    <dbReference type="NCBI Taxonomy" id="2655001"/>
    <lineage>
        <taxon>Bacteria</taxon>
        <taxon>Bacillati</taxon>
        <taxon>Bacillota</taxon>
        <taxon>Clostridia</taxon>
        <taxon>Eubacteriales</taxon>
        <taxon>Eubacteriaceae</taxon>
        <taxon>Alkalibaculum</taxon>
    </lineage>
</organism>
<keyword evidence="1" id="KW-0812">Transmembrane</keyword>
<gene>
    <name evidence="3" type="ORF">GC105_08170</name>
</gene>
<comment type="caution">
    <text evidence="3">The sequence shown here is derived from an EMBL/GenBank/DDBJ whole genome shotgun (WGS) entry which is preliminary data.</text>
</comment>
<sequence length="178" mass="19923">MTYLQGIDVKLILFIHDNFHFPILDQIMIFASYIGNNGAIWVIITLLLMSIKKYRHIGIMIFCSLLLCIIIGNITLKPLIARIRPFNVFPQVILLISSPTDFSFPSGHTMTSFASATVLYLTNKKWGVAALILATLIAFSRVYLFVHYPSDIVGGVIIGVLIALLSVKFITSLYNKTK</sequence>
<dbReference type="EMBL" id="WHNX01000010">
    <property type="protein sequence ID" value="MPW25764.1"/>
    <property type="molecule type" value="Genomic_DNA"/>
</dbReference>
<evidence type="ECO:0000313" key="3">
    <source>
        <dbReference type="EMBL" id="MPW25764.1"/>
    </source>
</evidence>
<proteinExistence type="predicted"/>
<dbReference type="SMART" id="SM00014">
    <property type="entry name" value="acidPPc"/>
    <property type="match status" value="1"/>
</dbReference>
<feature type="domain" description="Phosphatidic acid phosphatase type 2/haloperoxidase" evidence="2">
    <location>
        <begin position="57"/>
        <end position="167"/>
    </location>
</feature>
<protein>
    <submittedName>
        <fullName evidence="3">Phosphatase PAP2 family protein</fullName>
    </submittedName>
</protein>
<dbReference type="PANTHER" id="PTHR14969">
    <property type="entry name" value="SPHINGOSINE-1-PHOSPHATE PHOSPHOHYDROLASE"/>
    <property type="match status" value="1"/>
</dbReference>
<reference evidence="3 4" key="1">
    <citation type="submission" date="2019-10" db="EMBL/GenBank/DDBJ databases">
        <title>Alkalibaculum tamaniensis sp.nov., a new alkaliphilic acetogen, isolated on methoxylated aromatics from a mud volcano.</title>
        <authorList>
            <person name="Khomyakova M.A."/>
            <person name="Merkel A.Y."/>
            <person name="Bonch-Osmolovskaya E.A."/>
            <person name="Slobodkin A.I."/>
        </authorList>
    </citation>
    <scope>NUCLEOTIDE SEQUENCE [LARGE SCALE GENOMIC DNA]</scope>
    <source>
        <strain evidence="3 4">M08DMB</strain>
    </source>
</reference>
<keyword evidence="4" id="KW-1185">Reference proteome</keyword>
<evidence type="ECO:0000313" key="4">
    <source>
        <dbReference type="Proteomes" id="UP000440004"/>
    </source>
</evidence>
<dbReference type="AlphaFoldDB" id="A0A6A7K8L8"/>
<accession>A0A6A7K8L8</accession>
<dbReference type="Pfam" id="PF01569">
    <property type="entry name" value="PAP2"/>
    <property type="match status" value="1"/>
</dbReference>
<dbReference type="Gene3D" id="1.20.144.10">
    <property type="entry name" value="Phosphatidic acid phosphatase type 2/haloperoxidase"/>
    <property type="match status" value="1"/>
</dbReference>
<dbReference type="Proteomes" id="UP000440004">
    <property type="component" value="Unassembled WGS sequence"/>
</dbReference>
<dbReference type="PANTHER" id="PTHR14969:SF13">
    <property type="entry name" value="AT30094P"/>
    <property type="match status" value="1"/>
</dbReference>
<feature type="transmembrane region" description="Helical" evidence="1">
    <location>
        <begin position="128"/>
        <end position="146"/>
    </location>
</feature>